<dbReference type="RefSeq" id="WP_376844667.1">
    <property type="nucleotide sequence ID" value="NZ_JBHSFW010000001.1"/>
</dbReference>
<accession>A0ABV9GJB1</accession>
<keyword evidence="3" id="KW-1185">Reference proteome</keyword>
<organism evidence="2 3">
    <name type="scientific">Camelliibacillus cellulosilyticus</name>
    <dbReference type="NCBI Taxonomy" id="2174486"/>
    <lineage>
        <taxon>Bacteria</taxon>
        <taxon>Bacillati</taxon>
        <taxon>Bacillota</taxon>
        <taxon>Bacilli</taxon>
        <taxon>Bacillales</taxon>
        <taxon>Sporolactobacillaceae</taxon>
        <taxon>Camelliibacillus</taxon>
    </lineage>
</organism>
<comment type="caution">
    <text evidence="2">The sequence shown here is derived from an EMBL/GenBank/DDBJ whole genome shotgun (WGS) entry which is preliminary data.</text>
</comment>
<dbReference type="InterPro" id="IPR051678">
    <property type="entry name" value="AGP_Transferase"/>
</dbReference>
<dbReference type="InterPro" id="IPR002575">
    <property type="entry name" value="Aminoglycoside_PTrfase"/>
</dbReference>
<dbReference type="Pfam" id="PF01636">
    <property type="entry name" value="APH"/>
    <property type="match status" value="1"/>
</dbReference>
<dbReference type="EMBL" id="JBHSFW010000001">
    <property type="protein sequence ID" value="MFC4617634.1"/>
    <property type="molecule type" value="Genomic_DNA"/>
</dbReference>
<evidence type="ECO:0000313" key="2">
    <source>
        <dbReference type="EMBL" id="MFC4617634.1"/>
    </source>
</evidence>
<dbReference type="InterPro" id="IPR011009">
    <property type="entry name" value="Kinase-like_dom_sf"/>
</dbReference>
<name>A0ABV9GJB1_9BACL</name>
<dbReference type="Proteomes" id="UP001596022">
    <property type="component" value="Unassembled WGS sequence"/>
</dbReference>
<sequence length="307" mass="35331">MDENTALKKNITCYIKDLDPNNELVRCWPLKGGKSADVTAFEIKQANEATVKCVIRQYGRADLERNPNVARDEYKLLQILTSEGLPVPKPYAFDPTGERFDRPSIVIEYIDGQPVFTESVSEDTIKIMATRLAMLHRINPSTHDLTFLIKQTDRFHAMFEKYSDQLAGIMVEERVQTVFDLFSQKNQPNPFVLTHGDFWPGNLLWKNGKLAAIIDWEDATLTDPLLDVANSRLEIFYFFGSEATERFTTHYQKLCTDCDFTRLPCWDLCVGLRSAVQLSQFGLDKQTEKTMRERNKQFTNLALKQLI</sequence>
<feature type="domain" description="Aminoglycoside phosphotransferase" evidence="1">
    <location>
        <begin position="54"/>
        <end position="246"/>
    </location>
</feature>
<dbReference type="SUPFAM" id="SSF56112">
    <property type="entry name" value="Protein kinase-like (PK-like)"/>
    <property type="match status" value="1"/>
</dbReference>
<dbReference type="Gene3D" id="3.30.200.20">
    <property type="entry name" value="Phosphorylase Kinase, domain 1"/>
    <property type="match status" value="1"/>
</dbReference>
<evidence type="ECO:0000259" key="1">
    <source>
        <dbReference type="Pfam" id="PF01636"/>
    </source>
</evidence>
<gene>
    <name evidence="2" type="ORF">ACFO4N_02700</name>
</gene>
<protein>
    <submittedName>
        <fullName evidence="2">Phosphotransferase family protein</fullName>
    </submittedName>
</protein>
<dbReference type="PANTHER" id="PTHR21310">
    <property type="entry name" value="AMINOGLYCOSIDE PHOSPHOTRANSFERASE-RELATED-RELATED"/>
    <property type="match status" value="1"/>
</dbReference>
<reference evidence="3" key="1">
    <citation type="journal article" date="2019" name="Int. J. Syst. Evol. Microbiol.">
        <title>The Global Catalogue of Microorganisms (GCM) 10K type strain sequencing project: providing services to taxonomists for standard genome sequencing and annotation.</title>
        <authorList>
            <consortium name="The Broad Institute Genomics Platform"/>
            <consortium name="The Broad Institute Genome Sequencing Center for Infectious Disease"/>
            <person name="Wu L."/>
            <person name="Ma J."/>
        </authorList>
    </citation>
    <scope>NUCLEOTIDE SEQUENCE [LARGE SCALE GENOMIC DNA]</scope>
    <source>
        <strain evidence="3">CGMCC 1.16306</strain>
    </source>
</reference>
<evidence type="ECO:0000313" key="3">
    <source>
        <dbReference type="Proteomes" id="UP001596022"/>
    </source>
</evidence>
<dbReference type="Gene3D" id="3.90.1200.10">
    <property type="match status" value="1"/>
</dbReference>
<proteinExistence type="predicted"/>